<protein>
    <recommendedName>
        <fullName evidence="3">Lysine N-acyltransferase MbtK</fullName>
    </recommendedName>
    <alternativeName>
        <fullName evidence="5">Mycobactin synthase protein K</fullName>
    </alternativeName>
</protein>
<evidence type="ECO:0000256" key="4">
    <source>
        <dbReference type="ARBA" id="ARBA00023251"/>
    </source>
</evidence>
<dbReference type="SMART" id="SM01006">
    <property type="entry name" value="AlcB"/>
    <property type="match status" value="1"/>
</dbReference>
<dbReference type="PANTHER" id="PTHR31438:SF1">
    <property type="entry name" value="LYSINE N-ACYLTRANSFERASE C17G9.06C-RELATED"/>
    <property type="match status" value="1"/>
</dbReference>
<accession>A0A0V8JPK0</accession>
<dbReference type="InterPro" id="IPR016181">
    <property type="entry name" value="Acyl_CoA_acyltransferase"/>
</dbReference>
<evidence type="ECO:0000313" key="8">
    <source>
        <dbReference type="Proteomes" id="UP000053681"/>
    </source>
</evidence>
<evidence type="ECO:0000256" key="3">
    <source>
        <dbReference type="ARBA" id="ARBA00020586"/>
    </source>
</evidence>
<keyword evidence="7" id="KW-0808">Transferase</keyword>
<evidence type="ECO:0000259" key="6">
    <source>
        <dbReference type="PROSITE" id="PS51186"/>
    </source>
</evidence>
<sequence>MMVLAQSDYPITVWDTNTKKEITFRYVTYEQDFDRLHSWMHQDHVIPFWSLDKPRAEYASHLKRFLANKHQQLLIGEIDGQAMSYWESYIVSQDLIRHYYDYEKGDQGIHLLIGEPNYLGKGFIYPLMLTLMKRMFEVTETKRIMAEPDIRNEKMIYVFEKCGFQQLKTVDLPDKTAMLLYCQQEVFQSRWNAWIQGEF</sequence>
<dbReference type="GO" id="GO:0046677">
    <property type="term" value="P:response to antibiotic"/>
    <property type="evidence" value="ECO:0007669"/>
    <property type="project" value="UniProtKB-KW"/>
</dbReference>
<evidence type="ECO:0000256" key="2">
    <source>
        <dbReference type="ARBA" id="ARBA00004924"/>
    </source>
</evidence>
<dbReference type="PROSITE" id="PS51186">
    <property type="entry name" value="GNAT"/>
    <property type="match status" value="1"/>
</dbReference>
<dbReference type="GO" id="GO:0016410">
    <property type="term" value="F:N-acyltransferase activity"/>
    <property type="evidence" value="ECO:0007669"/>
    <property type="project" value="TreeGrafter"/>
</dbReference>
<proteinExistence type="predicted"/>
<organism evidence="7 8">
    <name type="scientific">Priestia veravalensis</name>
    <dbReference type="NCBI Taxonomy" id="1414648"/>
    <lineage>
        <taxon>Bacteria</taxon>
        <taxon>Bacillati</taxon>
        <taxon>Bacillota</taxon>
        <taxon>Bacilli</taxon>
        <taxon>Bacillales</taxon>
        <taxon>Bacillaceae</taxon>
        <taxon>Priestia</taxon>
    </lineage>
</organism>
<dbReference type="PANTHER" id="PTHR31438">
    <property type="entry name" value="LYSINE N-ACYLTRANSFERASE C17G9.06C-RELATED"/>
    <property type="match status" value="1"/>
</dbReference>
<gene>
    <name evidence="7" type="ORF">AS180_04805</name>
</gene>
<keyword evidence="8" id="KW-1185">Reference proteome</keyword>
<feature type="domain" description="N-acetyltransferase" evidence="6">
    <location>
        <begin position="22"/>
        <end position="185"/>
    </location>
</feature>
<keyword evidence="4" id="KW-0046">Antibiotic resistance</keyword>
<dbReference type="InterPro" id="IPR019432">
    <property type="entry name" value="Acyltransferase_MbtK/IucB-like"/>
</dbReference>
<evidence type="ECO:0000256" key="1">
    <source>
        <dbReference type="ARBA" id="ARBA00003818"/>
    </source>
</evidence>
<reference evidence="7 8" key="1">
    <citation type="submission" date="2015-11" db="EMBL/GenBank/DDBJ databases">
        <title>Bacillus caseinolyticus sp nov.</title>
        <authorList>
            <person name="Dastager S.G."/>
            <person name="Mawlankar R."/>
        </authorList>
    </citation>
    <scope>NUCLEOTIDE SEQUENCE [LARGE SCALE GENOMIC DNA]</scope>
    <source>
        <strain evidence="7 8">SGD-V-76</strain>
    </source>
</reference>
<dbReference type="SUPFAM" id="SSF55729">
    <property type="entry name" value="Acyl-CoA N-acyltransferases (Nat)"/>
    <property type="match status" value="1"/>
</dbReference>
<dbReference type="GO" id="GO:0019290">
    <property type="term" value="P:siderophore biosynthetic process"/>
    <property type="evidence" value="ECO:0007669"/>
    <property type="project" value="InterPro"/>
</dbReference>
<comment type="pathway">
    <text evidence="2">Siderophore biosynthesis.</text>
</comment>
<dbReference type="Gene3D" id="3.40.630.30">
    <property type="match status" value="1"/>
</dbReference>
<dbReference type="EMBL" id="LNQP01000012">
    <property type="protein sequence ID" value="KSU88983.1"/>
    <property type="molecule type" value="Genomic_DNA"/>
</dbReference>
<dbReference type="InterPro" id="IPR000182">
    <property type="entry name" value="GNAT_dom"/>
</dbReference>
<dbReference type="Pfam" id="PF13523">
    <property type="entry name" value="Acetyltransf_8"/>
    <property type="match status" value="1"/>
</dbReference>
<comment type="function">
    <text evidence="1">Acyltransferase required for the direct transfer of medium- to long-chain fatty acyl moieties from a carrier protein (MbtL) on to the epsilon-amino group of lysine residue in the mycobactin core.</text>
</comment>
<dbReference type="AlphaFoldDB" id="A0A0V8JPK0"/>
<evidence type="ECO:0000313" key="7">
    <source>
        <dbReference type="EMBL" id="KSU88983.1"/>
    </source>
</evidence>
<name>A0A0V8JPK0_9BACI</name>
<dbReference type="Proteomes" id="UP000053681">
    <property type="component" value="Unassembled WGS sequence"/>
</dbReference>
<evidence type="ECO:0000256" key="5">
    <source>
        <dbReference type="ARBA" id="ARBA00031122"/>
    </source>
</evidence>
<comment type="caution">
    <text evidence="7">The sequence shown here is derived from an EMBL/GenBank/DDBJ whole genome shotgun (WGS) entry which is preliminary data.</text>
</comment>